<feature type="binding site" evidence="7">
    <location>
        <position position="444"/>
    </location>
    <ligand>
        <name>substrate</name>
    </ligand>
</feature>
<comment type="catalytic activity">
    <reaction evidence="1 5">
        <text>Hydrolysis of terminal, non-reducing alpha-D-galactose residues in alpha-D-galactosides, including galactose oligosaccharides, galactomannans and galactolipids.</text>
        <dbReference type="EC" id="3.2.1.22"/>
    </reaction>
</comment>
<evidence type="ECO:0000259" key="9">
    <source>
        <dbReference type="Pfam" id="PF16875"/>
    </source>
</evidence>
<dbReference type="PANTHER" id="PTHR43053:SF3">
    <property type="entry name" value="ALPHA-GALACTOSIDASE C-RELATED"/>
    <property type="match status" value="1"/>
</dbReference>
<dbReference type="Gene3D" id="3.20.20.70">
    <property type="entry name" value="Aldolase class I"/>
    <property type="match status" value="1"/>
</dbReference>
<dbReference type="PRINTS" id="PR00743">
    <property type="entry name" value="GLHYDRLASE36"/>
</dbReference>
<feature type="binding site" evidence="7">
    <location>
        <position position="549"/>
    </location>
    <ligand>
        <name>substrate</name>
    </ligand>
</feature>
<keyword evidence="11" id="KW-1185">Reference proteome</keyword>
<evidence type="ECO:0000259" key="8">
    <source>
        <dbReference type="Pfam" id="PF16874"/>
    </source>
</evidence>
<evidence type="ECO:0000256" key="1">
    <source>
        <dbReference type="ARBA" id="ARBA00001255"/>
    </source>
</evidence>
<keyword evidence="3 5" id="KW-0378">Hydrolase</keyword>
<dbReference type="EC" id="3.2.1.22" evidence="2 5"/>
<dbReference type="InterPro" id="IPR017853">
    <property type="entry name" value="GH"/>
</dbReference>
<evidence type="ECO:0000256" key="3">
    <source>
        <dbReference type="ARBA" id="ARBA00022801"/>
    </source>
</evidence>
<dbReference type="Gene3D" id="2.60.40.1180">
    <property type="entry name" value="Golgi alpha-mannosidase II"/>
    <property type="match status" value="1"/>
</dbReference>
<proteinExistence type="inferred from homology"/>
<evidence type="ECO:0000313" key="11">
    <source>
        <dbReference type="Proteomes" id="UP000010793"/>
    </source>
</evidence>
<comment type="similarity">
    <text evidence="5">Belongs to the glycosyl hydrolase.</text>
</comment>
<evidence type="ECO:0000256" key="7">
    <source>
        <dbReference type="PIRSR" id="PIRSR005536-2"/>
    </source>
</evidence>
<dbReference type="CDD" id="cd14791">
    <property type="entry name" value="GH36"/>
    <property type="match status" value="1"/>
</dbReference>
<dbReference type="AlphaFoldDB" id="A0A3B6VIP5"/>
<evidence type="ECO:0000256" key="4">
    <source>
        <dbReference type="ARBA" id="ARBA00023295"/>
    </source>
</evidence>
<dbReference type="InterPro" id="IPR002252">
    <property type="entry name" value="Glyco_hydro_36"/>
</dbReference>
<dbReference type="KEGG" id="bpip:BPP43_01660"/>
<evidence type="ECO:0000256" key="2">
    <source>
        <dbReference type="ARBA" id="ARBA00012755"/>
    </source>
</evidence>
<dbReference type="GO" id="GO:0004557">
    <property type="term" value="F:alpha-galactosidase activity"/>
    <property type="evidence" value="ECO:0007669"/>
    <property type="project" value="UniProtKB-UniRule"/>
</dbReference>
<evidence type="ECO:0000256" key="5">
    <source>
        <dbReference type="PIRNR" id="PIRNR005536"/>
    </source>
</evidence>
<dbReference type="SUPFAM" id="SSF51445">
    <property type="entry name" value="(Trans)glycosidases"/>
    <property type="match status" value="1"/>
</dbReference>
<feature type="binding site" evidence="7">
    <location>
        <position position="200"/>
    </location>
    <ligand>
        <name>substrate</name>
    </ligand>
</feature>
<gene>
    <name evidence="10" type="ORF">BPP43_01660</name>
</gene>
<feature type="binding site" evidence="7">
    <location>
        <position position="527"/>
    </location>
    <ligand>
        <name>substrate</name>
    </ligand>
</feature>
<dbReference type="Pfam" id="PF16875">
    <property type="entry name" value="Glyco_hydro_36N"/>
    <property type="match status" value="1"/>
</dbReference>
<dbReference type="InterPro" id="IPR013785">
    <property type="entry name" value="Aldolase_TIM"/>
</dbReference>
<evidence type="ECO:0000256" key="6">
    <source>
        <dbReference type="PIRSR" id="PIRSR005536-1"/>
    </source>
</evidence>
<feature type="binding site" evidence="7">
    <location>
        <begin position="477"/>
        <end position="481"/>
    </location>
    <ligand>
        <name>substrate</name>
    </ligand>
</feature>
<dbReference type="Proteomes" id="UP000010793">
    <property type="component" value="Chromosome"/>
</dbReference>
<dbReference type="InterPro" id="IPR031705">
    <property type="entry name" value="Glyco_hydro_36_C"/>
</dbReference>
<dbReference type="PIRSF" id="PIRSF005536">
    <property type="entry name" value="Agal"/>
    <property type="match status" value="1"/>
</dbReference>
<accession>A0A3B6VIP5</accession>
<feature type="active site" description="Nucleophile" evidence="6">
    <location>
        <position position="479"/>
    </location>
</feature>
<reference evidence="10 11" key="1">
    <citation type="journal article" date="2013" name="Genome Announc.">
        <title>Complete Genome Sequence of the Porcine Strain Brachyspira pilosicoli P43/6/78(T.).</title>
        <authorList>
            <person name="Lin C."/>
            <person name="den Bakker H.C."/>
            <person name="Suzuki H."/>
            <person name="Lefebure T."/>
            <person name="Ponnala L."/>
            <person name="Sun Q."/>
            <person name="Stanhope M.J."/>
            <person name="Wiedmann M."/>
            <person name="Duhamel G.E."/>
        </authorList>
    </citation>
    <scope>NUCLEOTIDE SEQUENCE [LARGE SCALE GENOMIC DNA]</scope>
    <source>
        <strain evidence="10 11">P43/6/78</strain>
    </source>
</reference>
<feature type="domain" description="Glycosyl hydrolase family 36 N-terminal" evidence="9">
    <location>
        <begin position="35"/>
        <end position="285"/>
    </location>
</feature>
<feature type="active site" description="Proton donor" evidence="6">
    <location>
        <position position="549"/>
    </location>
</feature>
<dbReference type="RefSeq" id="WP_015273961.1">
    <property type="nucleotide sequence ID" value="NC_019908.1"/>
</dbReference>
<dbReference type="Pfam" id="PF02065">
    <property type="entry name" value="Melibiase"/>
    <property type="match status" value="1"/>
</dbReference>
<keyword evidence="4 5" id="KW-0326">Glycosidase</keyword>
<name>A0A3B6VIP5_BRAPL</name>
<dbReference type="InterPro" id="IPR038417">
    <property type="entry name" value="Alpga-gal_N_sf"/>
</dbReference>
<dbReference type="FunFam" id="3.20.20.70:FF:000118">
    <property type="entry name" value="Alpha-galactosidase"/>
    <property type="match status" value="1"/>
</dbReference>
<dbReference type="GO" id="GO:0016052">
    <property type="term" value="P:carbohydrate catabolic process"/>
    <property type="evidence" value="ECO:0007669"/>
    <property type="project" value="InterPro"/>
</dbReference>
<dbReference type="InterPro" id="IPR031704">
    <property type="entry name" value="Glyco_hydro_36_N"/>
</dbReference>
<dbReference type="Pfam" id="PF16874">
    <property type="entry name" value="Glyco_hydro_36C"/>
    <property type="match status" value="1"/>
</dbReference>
<dbReference type="InterPro" id="IPR050985">
    <property type="entry name" value="Alpha-glycosidase_related"/>
</dbReference>
<dbReference type="Gene3D" id="2.70.98.60">
    <property type="entry name" value="alpha-galactosidase from lactobacil brevis"/>
    <property type="match status" value="1"/>
</dbReference>
<dbReference type="EMBL" id="CP002873">
    <property type="protein sequence ID" value="AGA65668.1"/>
    <property type="molecule type" value="Genomic_DNA"/>
</dbReference>
<evidence type="ECO:0000313" key="10">
    <source>
        <dbReference type="EMBL" id="AGA65668.1"/>
    </source>
</evidence>
<feature type="binding site" evidence="7">
    <location>
        <begin position="367"/>
        <end position="368"/>
    </location>
    <ligand>
        <name>substrate</name>
    </ligand>
</feature>
<protein>
    <recommendedName>
        <fullName evidence="2 5">Alpha-galactosidase</fullName>
        <ecNumber evidence="2 5">3.2.1.22</ecNumber>
    </recommendedName>
</protein>
<dbReference type="PANTHER" id="PTHR43053">
    <property type="entry name" value="GLYCOSIDASE FAMILY 31"/>
    <property type="match status" value="1"/>
</dbReference>
<dbReference type="InterPro" id="IPR013780">
    <property type="entry name" value="Glyco_hydro_b"/>
</dbReference>
<sequence>MISIIENHKKRKLFFLNTISSSLVLMVHEDNYVFMPYWGAKIEANNIDYIIDEITEANYMAYTDNRKKFQLEVIPQIYPSYGYTDLKEPAFHFLHRDGSRITDLRYKSHNIYKTKKKLEGLPTVLSDEHSEVLELVLFDELKKIEVTITLAVFEKYNAITKSVKVINKHETDSLYIEKIMSANIDLQESNFELLHLSGAWGRECHIKRRKLEQGMQSIGSVRGASGHGQNPFAALISPNADENNGEVYAMNFVYSGNFKASVEVDMHLNTRFQMGINDFDFGWTLMPNEKFQTPEAVLVYTNKGLGDMSRTFHKLYQDCLMSKKYAYKERPILINSWESNYFDFNKESLLKLAKEAKNIGAELFVLDDGWFGKRDDDKSSLGDWIPNEKKLGGSLSALIDDINKTGLSFGLWFEPEMVSPDSDLFRKHPEWAIQVKGRKIETSRYQYVLDLSNPEVCGYIINFMTDILSKNNISYVKWDMNRNITNLGSSYLKPEKQKEQSHRYMLGLYSVLENIVNAFPNILFESCAGGGGRCDAGMLYYMPQVWTSDDTDAIERLAIQYGASLIYPSISLACHISDIPNHQTHRKETIETRANVAMWGNLGLELNLNKISKEDKKIISEKLEVYKLIRSTVQFGSLYRLKGLDYGNEYAWLHKSIDEKTIVVNYVQINMVPNLLTKRLRLEALEPKSKYKVNDFDKIYTGEELMNIGLVLGEIVEDAIAIQWIIKKID</sequence>
<organism evidence="10 11">
    <name type="scientific">Brachyspira pilosicoli P43/6/78</name>
    <dbReference type="NCBI Taxonomy" id="1042417"/>
    <lineage>
        <taxon>Bacteria</taxon>
        <taxon>Pseudomonadati</taxon>
        <taxon>Spirochaetota</taxon>
        <taxon>Spirochaetia</taxon>
        <taxon>Brachyspirales</taxon>
        <taxon>Brachyspiraceae</taxon>
        <taxon>Brachyspira</taxon>
    </lineage>
</organism>
<feature type="domain" description="Glycosyl hydrolase family 36 C-terminal" evidence="8">
    <location>
        <begin position="650"/>
        <end position="722"/>
    </location>
</feature>